<dbReference type="Proteomes" id="UP000000440">
    <property type="component" value="Chromosome"/>
</dbReference>
<keyword evidence="4" id="KW-1185">Reference proteome</keyword>
<keyword evidence="2" id="KW-1133">Transmembrane helix</keyword>
<dbReference type="eggNOG" id="ENOG503334N">
    <property type="taxonomic scope" value="Bacteria"/>
</dbReference>
<dbReference type="RefSeq" id="WP_011056756.1">
    <property type="nucleotide sequence ID" value="NC_004113.1"/>
</dbReference>
<dbReference type="STRING" id="197221.gene:10747504"/>
<dbReference type="Gene3D" id="1.20.5.340">
    <property type="match status" value="1"/>
</dbReference>
<dbReference type="AlphaFoldDB" id="Q8DKE7"/>
<name>Q8DKE7_THEVB</name>
<gene>
    <name evidence="3" type="ordered locus">tll0912</name>
</gene>
<keyword evidence="1" id="KW-0175">Coiled coil</keyword>
<keyword evidence="2" id="KW-0812">Transmembrane</keyword>
<sequence length="149" mass="17435">MVWAALSAQGTWALASYGVVATLVLLWTILRSRRQLSPKATLEAELAQRQNDCIQLQQQLQAITAENQQLRAERDYWQQQHQSLSDQLTTLEATYHQLEMNLQRLEQERDRLQQTLQQPADLWQEISKNYQSWWESLPFLPHEDASSKS</sequence>
<evidence type="ECO:0000256" key="1">
    <source>
        <dbReference type="SAM" id="Coils"/>
    </source>
</evidence>
<proteinExistence type="predicted"/>
<organism evidence="3 4">
    <name type="scientific">Thermosynechococcus vestitus (strain NIES-2133 / IAM M-273 / BP-1)</name>
    <dbReference type="NCBI Taxonomy" id="197221"/>
    <lineage>
        <taxon>Bacteria</taxon>
        <taxon>Bacillati</taxon>
        <taxon>Cyanobacteriota</taxon>
        <taxon>Cyanophyceae</taxon>
        <taxon>Acaryochloridales</taxon>
        <taxon>Thermosynechococcaceae</taxon>
        <taxon>Thermosynechococcus</taxon>
    </lineage>
</organism>
<evidence type="ECO:0000313" key="3">
    <source>
        <dbReference type="EMBL" id="BAC08464.1"/>
    </source>
</evidence>
<evidence type="ECO:0000313" key="4">
    <source>
        <dbReference type="Proteomes" id="UP000000440"/>
    </source>
</evidence>
<keyword evidence="2" id="KW-0472">Membrane</keyword>
<accession>Q8DKE7</accession>
<dbReference type="SUPFAM" id="SSF90257">
    <property type="entry name" value="Myosin rod fragments"/>
    <property type="match status" value="1"/>
</dbReference>
<evidence type="ECO:0000256" key="2">
    <source>
        <dbReference type="SAM" id="Phobius"/>
    </source>
</evidence>
<reference evidence="3 4" key="1">
    <citation type="journal article" date="2002" name="DNA Res.">
        <title>Complete genome structure of the thermophilic cyanobacterium Thermosynechococcus elongatus BP-1.</title>
        <authorList>
            <person name="Nakamura Y."/>
            <person name="Kaneko T."/>
            <person name="Sato S."/>
            <person name="Ikeuchi M."/>
            <person name="Katoh H."/>
            <person name="Sasamoto S."/>
            <person name="Watanabe A."/>
            <person name="Iriguchi M."/>
            <person name="Kawashima K."/>
            <person name="Kimura T."/>
            <person name="Kishida Y."/>
            <person name="Kiyokawa C."/>
            <person name="Kohara M."/>
            <person name="Matsumoto M."/>
            <person name="Matsuno A."/>
            <person name="Nakazaki N."/>
            <person name="Shimpo S."/>
            <person name="Sugimoto M."/>
            <person name="Takeuchi C."/>
            <person name="Yamada M."/>
            <person name="Tabata S."/>
        </authorList>
    </citation>
    <scope>NUCLEOTIDE SEQUENCE [LARGE SCALE GENOMIC DNA]</scope>
    <source>
        <strain evidence="4">IAM M-273 / NIES-2133 / BP-1</strain>
    </source>
</reference>
<protein>
    <submittedName>
        <fullName evidence="3">Tll0912 protein</fullName>
    </submittedName>
</protein>
<dbReference type="EMBL" id="BA000039">
    <property type="protein sequence ID" value="BAC08464.1"/>
    <property type="molecule type" value="Genomic_DNA"/>
</dbReference>
<dbReference type="KEGG" id="tel:tll0912"/>
<dbReference type="EnsemblBacteria" id="BAC08464">
    <property type="protein sequence ID" value="BAC08464"/>
    <property type="gene ID" value="BAC08464"/>
</dbReference>
<feature type="transmembrane region" description="Helical" evidence="2">
    <location>
        <begin position="12"/>
        <end position="30"/>
    </location>
</feature>
<feature type="coiled-coil region" evidence="1">
    <location>
        <begin position="39"/>
        <end position="122"/>
    </location>
</feature>